<organism evidence="2 3">
    <name type="scientific">Paenibacillus oryzae</name>
    <dbReference type="NCBI Taxonomy" id="1844972"/>
    <lineage>
        <taxon>Bacteria</taxon>
        <taxon>Bacillati</taxon>
        <taxon>Bacillota</taxon>
        <taxon>Bacilli</taxon>
        <taxon>Bacillales</taxon>
        <taxon>Paenibacillaceae</taxon>
        <taxon>Paenibacillus</taxon>
    </lineage>
</organism>
<comment type="caution">
    <text evidence="2">The sequence shown here is derived from an EMBL/GenBank/DDBJ whole genome shotgun (WGS) entry which is preliminary data.</text>
</comment>
<evidence type="ECO:0000313" key="3">
    <source>
        <dbReference type="Proteomes" id="UP000092024"/>
    </source>
</evidence>
<dbReference type="RefSeq" id="WP_068680948.1">
    <property type="nucleotide sequence ID" value="NZ_LYPA01000042.1"/>
</dbReference>
<reference evidence="2 3" key="1">
    <citation type="submission" date="2016-05" db="EMBL/GenBank/DDBJ databases">
        <title>Paenibacillus oryzae. sp. nov., isolated from the rice root.</title>
        <authorList>
            <person name="Zhang J."/>
            <person name="Zhang X."/>
        </authorList>
    </citation>
    <scope>NUCLEOTIDE SEQUENCE [LARGE SCALE GENOMIC DNA]</scope>
    <source>
        <strain evidence="2 3">1DrF-4</strain>
    </source>
</reference>
<feature type="transmembrane region" description="Helical" evidence="1">
    <location>
        <begin position="153"/>
        <end position="174"/>
    </location>
</feature>
<evidence type="ECO:0000256" key="1">
    <source>
        <dbReference type="SAM" id="Phobius"/>
    </source>
</evidence>
<dbReference type="EMBL" id="LYPA01000042">
    <property type="protein sequence ID" value="OBR66962.1"/>
    <property type="molecule type" value="Genomic_DNA"/>
</dbReference>
<keyword evidence="3" id="KW-1185">Reference proteome</keyword>
<dbReference type="Proteomes" id="UP000092024">
    <property type="component" value="Unassembled WGS sequence"/>
</dbReference>
<protein>
    <submittedName>
        <fullName evidence="2">Uncharacterized protein</fullName>
    </submittedName>
</protein>
<accession>A0A1A5YMX6</accession>
<keyword evidence="1" id="KW-0812">Transmembrane</keyword>
<dbReference type="OrthoDB" id="9805070at2"/>
<evidence type="ECO:0000313" key="2">
    <source>
        <dbReference type="EMBL" id="OBR66962.1"/>
    </source>
</evidence>
<keyword evidence="1" id="KW-1133">Transmembrane helix</keyword>
<sequence length="357" mass="39500">MTANPAYILTPTDVKNIRGYVHTKYAAMPNDKRVEMVADAVQRIIHRQLPDFELSLKQRLTGELIRSTVLQEQRPVSADDVYRLCLELDHSDEKIAGPLQRWIDLQGEKLASGEVVPIAFSGSAASGANAEALPPAALSGAGELSRPKQRKTLLYSLLFVLLASCLGLYGAGYLTMPSTAETQDTAFIAPSGPEQELAAPAMLNELPADMKFVDVSREALLSYLTSRNSLLADEPYFTDIMVTAQEFDIHPALLFAITGQEQGFVPKDNKRAREIVNNPFNVFYSWQDFNTTTKESAQIAARTINRLSKDRPEGTEPLVWINRQYAEDPNWSTGVSSIFRSIVSHLEIHSVTEKAVS</sequence>
<dbReference type="AlphaFoldDB" id="A0A1A5YMX6"/>
<dbReference type="STRING" id="1844972.A7K91_21790"/>
<name>A0A1A5YMX6_9BACL</name>
<proteinExistence type="predicted"/>
<gene>
    <name evidence="2" type="ORF">A7K91_21790</name>
</gene>
<keyword evidence="1" id="KW-0472">Membrane</keyword>